<dbReference type="EMBL" id="BIMW01000079">
    <property type="protein sequence ID" value="GCE93816.1"/>
    <property type="molecule type" value="Genomic_DNA"/>
</dbReference>
<evidence type="ECO:0000256" key="1">
    <source>
        <dbReference type="ARBA" id="ARBA00022679"/>
    </source>
</evidence>
<dbReference type="Pfam" id="PF00581">
    <property type="entry name" value="Rhodanese"/>
    <property type="match status" value="2"/>
</dbReference>
<reference evidence="4 5" key="1">
    <citation type="journal article" date="2019" name="J Genomics">
        <title>The Draft Genome of a Hydrogen-producing Cyanobacterium, Arthrospira platensis NIES-46.</title>
        <authorList>
            <person name="Suzuki S."/>
            <person name="Yamaguchi H."/>
            <person name="Kawachi M."/>
        </authorList>
    </citation>
    <scope>NUCLEOTIDE SEQUENCE [LARGE SCALE GENOMIC DNA]</scope>
    <source>
        <strain evidence="4 5">NIES-46</strain>
    </source>
</reference>
<evidence type="ECO:0000259" key="3">
    <source>
        <dbReference type="PROSITE" id="PS50206"/>
    </source>
</evidence>
<evidence type="ECO:0000313" key="4">
    <source>
        <dbReference type="EMBL" id="GCE93816.1"/>
    </source>
</evidence>
<dbReference type="PANTHER" id="PTHR11364:SF27">
    <property type="entry name" value="SULFURTRANSFERASE"/>
    <property type="match status" value="1"/>
</dbReference>
<feature type="domain" description="Rhodanese" evidence="3">
    <location>
        <begin position="18"/>
        <end position="138"/>
    </location>
</feature>
<sequence length="276" mass="31080">MVNTQPIVSPEWLRENLNNPQVKIVDCRFALADPAWGQQQYQQSHILGAFHLDLNRDLSSPVTKHGGRHPLPNIDELADKLGTMGIEFGETHVVAYDHARFGFAGRLWWLLRYMGHDRISLLDGGFNSWQAAGYPVSEELPSSQPAKFTPKLRSDWVVNYEQVKTRKDQPGVVLVDSRDYDRYLGKHEPIDPIAGHIPGAVNLPWQQVTDDQGFVKSTQQQRWADYQDAEEIIVYCGSGVTACTNLLSLELAGLSQGKLYAGSWSDWCSYQLDPEA</sequence>
<dbReference type="CDD" id="cd01448">
    <property type="entry name" value="TST_Repeat_1"/>
    <property type="match status" value="1"/>
</dbReference>
<dbReference type="CDD" id="cd01449">
    <property type="entry name" value="TST_Repeat_2"/>
    <property type="match status" value="1"/>
</dbReference>
<dbReference type="InterPro" id="IPR036873">
    <property type="entry name" value="Rhodanese-like_dom_sf"/>
</dbReference>
<accession>A0A5M3T7Q1</accession>
<dbReference type="Gene3D" id="3.40.250.10">
    <property type="entry name" value="Rhodanese-like domain"/>
    <property type="match status" value="2"/>
</dbReference>
<evidence type="ECO:0000256" key="2">
    <source>
        <dbReference type="ARBA" id="ARBA00022737"/>
    </source>
</evidence>
<comment type="caution">
    <text evidence="4">The sequence shown here is derived from an EMBL/GenBank/DDBJ whole genome shotgun (WGS) entry which is preliminary data.</text>
</comment>
<gene>
    <name evidence="4" type="ORF">NIES46_18680</name>
</gene>
<dbReference type="SMART" id="SM00450">
    <property type="entry name" value="RHOD"/>
    <property type="match status" value="2"/>
</dbReference>
<dbReference type="PANTHER" id="PTHR11364">
    <property type="entry name" value="THIOSULFATE SULFERTANSFERASE"/>
    <property type="match status" value="1"/>
</dbReference>
<dbReference type="InterPro" id="IPR001763">
    <property type="entry name" value="Rhodanese-like_dom"/>
</dbReference>
<dbReference type="SUPFAM" id="SSF52821">
    <property type="entry name" value="Rhodanese/Cell cycle control phosphatase"/>
    <property type="match status" value="2"/>
</dbReference>
<keyword evidence="2" id="KW-0677">Repeat</keyword>
<organism evidence="4 5">
    <name type="scientific">Limnospira platensis NIES-46</name>
    <dbReference type="NCBI Taxonomy" id="1236695"/>
    <lineage>
        <taxon>Bacteria</taxon>
        <taxon>Bacillati</taxon>
        <taxon>Cyanobacteriota</taxon>
        <taxon>Cyanophyceae</taxon>
        <taxon>Oscillatoriophycideae</taxon>
        <taxon>Oscillatoriales</taxon>
        <taxon>Sirenicapillariaceae</taxon>
        <taxon>Limnospira</taxon>
    </lineage>
</organism>
<keyword evidence="5" id="KW-1185">Reference proteome</keyword>
<evidence type="ECO:0000313" key="5">
    <source>
        <dbReference type="Proteomes" id="UP000326169"/>
    </source>
</evidence>
<name>A0A5M3T7Q1_LIMPL</name>
<dbReference type="Proteomes" id="UP000326169">
    <property type="component" value="Unassembled WGS sequence"/>
</dbReference>
<proteinExistence type="predicted"/>
<dbReference type="PROSITE" id="PS50206">
    <property type="entry name" value="RHODANESE_3"/>
    <property type="match status" value="2"/>
</dbReference>
<dbReference type="RefSeq" id="WP_006619115.1">
    <property type="nucleotide sequence ID" value="NZ_BIMW01000079.1"/>
</dbReference>
<keyword evidence="1" id="KW-0808">Transferase</keyword>
<protein>
    <submittedName>
        <fullName evidence="4">Thiosulfate sulfurtransferase</fullName>
    </submittedName>
</protein>
<dbReference type="GeneID" id="301682724"/>
<dbReference type="InterPro" id="IPR045078">
    <property type="entry name" value="TST/MPST-like"/>
</dbReference>
<feature type="domain" description="Rhodanese" evidence="3">
    <location>
        <begin position="168"/>
        <end position="276"/>
    </location>
</feature>